<evidence type="ECO:0000313" key="1">
    <source>
        <dbReference type="EMBL" id="MPM98863.1"/>
    </source>
</evidence>
<accession>A0A645EDM1</accession>
<dbReference type="AlphaFoldDB" id="A0A645EDM1"/>
<proteinExistence type="predicted"/>
<reference evidence="1" key="1">
    <citation type="submission" date="2019-08" db="EMBL/GenBank/DDBJ databases">
        <authorList>
            <person name="Kucharzyk K."/>
            <person name="Murdoch R.W."/>
            <person name="Higgins S."/>
            <person name="Loffler F."/>
        </authorList>
    </citation>
    <scope>NUCLEOTIDE SEQUENCE</scope>
</reference>
<sequence>MDAGVALHAPDKGKSAFRRCFIVKYQQVKGLGKFAVSRLQHTDRACLGGGQLTAHTESAKVALDQVDAGPCLFKHQGPQVLELLPGHRFCISRFPLLIYTQRQLKNEGGALSRRAEYLDLALHHVDKVFDDG</sequence>
<protein>
    <submittedName>
        <fullName evidence="1">Uncharacterized protein</fullName>
    </submittedName>
</protein>
<name>A0A645EDM1_9ZZZZ</name>
<comment type="caution">
    <text evidence="1">The sequence shown here is derived from an EMBL/GenBank/DDBJ whole genome shotgun (WGS) entry which is preliminary data.</text>
</comment>
<gene>
    <name evidence="1" type="ORF">SDC9_146053</name>
</gene>
<dbReference type="EMBL" id="VSSQ01044996">
    <property type="protein sequence ID" value="MPM98863.1"/>
    <property type="molecule type" value="Genomic_DNA"/>
</dbReference>
<organism evidence="1">
    <name type="scientific">bioreactor metagenome</name>
    <dbReference type="NCBI Taxonomy" id="1076179"/>
    <lineage>
        <taxon>unclassified sequences</taxon>
        <taxon>metagenomes</taxon>
        <taxon>ecological metagenomes</taxon>
    </lineage>
</organism>